<organism evidence="1 2">
    <name type="scientific">Parascaris univalens</name>
    <name type="common">Nematode worm</name>
    <dbReference type="NCBI Taxonomy" id="6257"/>
    <lineage>
        <taxon>Eukaryota</taxon>
        <taxon>Metazoa</taxon>
        <taxon>Ecdysozoa</taxon>
        <taxon>Nematoda</taxon>
        <taxon>Chromadorea</taxon>
        <taxon>Rhabditida</taxon>
        <taxon>Spirurina</taxon>
        <taxon>Ascaridomorpha</taxon>
        <taxon>Ascaridoidea</taxon>
        <taxon>Ascarididae</taxon>
        <taxon>Parascaris</taxon>
    </lineage>
</organism>
<accession>A0A915B727</accession>
<protein>
    <submittedName>
        <fullName evidence="2 3">Uncharacterized protein</fullName>
    </submittedName>
</protein>
<dbReference type="WBParaSite" id="PgR026_g068_t03">
    <property type="protein sequence ID" value="PgR026_g068_t03"/>
    <property type="gene ID" value="PgR026_g068"/>
</dbReference>
<name>A0A915B727_PARUN</name>
<sequence length="119" mass="13066">MIPEMPLPDEFIDLYSKQPIRPVFDIYQPSMMQSLISTESSLPPTFRSDIASPQLIECNCKEFCKNTKPIMVALTSSGSIAVRRKVKAGKSAALGGRLGSFLSTFNIELSLPTVLMQPA</sequence>
<dbReference type="Proteomes" id="UP000887569">
    <property type="component" value="Unplaced"/>
</dbReference>
<dbReference type="WBParaSite" id="PgR026_g068_t06">
    <property type="protein sequence ID" value="PgR026_g068_t06"/>
    <property type="gene ID" value="PgR026_g068"/>
</dbReference>
<dbReference type="WBParaSite" id="PgR026_g068_t07">
    <property type="protein sequence ID" value="PgR026_g068_t07"/>
    <property type="gene ID" value="PgR026_g068"/>
</dbReference>
<keyword evidence="1" id="KW-1185">Reference proteome</keyword>
<proteinExistence type="predicted"/>
<dbReference type="WBParaSite" id="PgR026_g068_t04">
    <property type="protein sequence ID" value="PgR026_g068_t04"/>
    <property type="gene ID" value="PgR026_g068"/>
</dbReference>
<reference evidence="2 3" key="1">
    <citation type="submission" date="2022-11" db="UniProtKB">
        <authorList>
            <consortium name="WormBaseParasite"/>
        </authorList>
    </citation>
    <scope>IDENTIFICATION</scope>
</reference>
<dbReference type="WBParaSite" id="PgR026_g068_t01">
    <property type="protein sequence ID" value="PgR026_g068_t01"/>
    <property type="gene ID" value="PgR026_g068"/>
</dbReference>
<evidence type="ECO:0000313" key="3">
    <source>
        <dbReference type="WBParaSite" id="PgR026_g068_t02"/>
    </source>
</evidence>
<evidence type="ECO:0000313" key="1">
    <source>
        <dbReference type="Proteomes" id="UP000887569"/>
    </source>
</evidence>
<dbReference type="WBParaSite" id="PgR026_g068_t05">
    <property type="protein sequence ID" value="PgR026_g068_t05"/>
    <property type="gene ID" value="PgR026_g068"/>
</dbReference>
<dbReference type="WBParaSite" id="PgR026_g068_t02">
    <property type="protein sequence ID" value="PgR026_g068_t02"/>
    <property type="gene ID" value="PgR026_g068"/>
</dbReference>
<evidence type="ECO:0000313" key="2">
    <source>
        <dbReference type="WBParaSite" id="PgR026_g068_t01"/>
    </source>
</evidence>
<dbReference type="AlphaFoldDB" id="A0A915B727"/>